<comment type="caution">
    <text evidence="1">The sequence shown here is derived from an EMBL/GenBank/DDBJ whole genome shotgun (WGS) entry which is preliminary data.</text>
</comment>
<gene>
    <name evidence="1" type="ORF">O9H85_00220</name>
</gene>
<organism evidence="1 2">
    <name type="scientific">Paenibacillus gyeongsangnamensis</name>
    <dbReference type="NCBI Taxonomy" id="3388067"/>
    <lineage>
        <taxon>Bacteria</taxon>
        <taxon>Bacillati</taxon>
        <taxon>Bacillota</taxon>
        <taxon>Bacilli</taxon>
        <taxon>Bacillales</taxon>
        <taxon>Paenibacillaceae</taxon>
        <taxon>Paenibacillus</taxon>
    </lineage>
</organism>
<evidence type="ECO:0008006" key="3">
    <source>
        <dbReference type="Google" id="ProtNLM"/>
    </source>
</evidence>
<dbReference type="SUPFAM" id="SSF56349">
    <property type="entry name" value="DNA breaking-rejoining enzymes"/>
    <property type="match status" value="1"/>
</dbReference>
<accession>A0ABT4Q1X6</accession>
<evidence type="ECO:0000313" key="1">
    <source>
        <dbReference type="EMBL" id="MCZ8510888.1"/>
    </source>
</evidence>
<dbReference type="Proteomes" id="UP001527882">
    <property type="component" value="Unassembled WGS sequence"/>
</dbReference>
<dbReference type="EMBL" id="JAQAGZ010000001">
    <property type="protein sequence ID" value="MCZ8510888.1"/>
    <property type="molecule type" value="Genomic_DNA"/>
</dbReference>
<name>A0ABT4Q1X6_9BACL</name>
<dbReference type="RefSeq" id="WP_269879264.1">
    <property type="nucleotide sequence ID" value="NZ_JAQAGZ010000001.1"/>
</dbReference>
<protein>
    <recommendedName>
        <fullName evidence="3">Core-binding (CB) domain-containing protein</fullName>
    </recommendedName>
</protein>
<sequence length="158" mass="18665">MSGMFSSNFKRQLEDFIQQKRAVGFPYEECQKRLKAFDRFCMEHYPQERQLTRELVMHWAEQRPDEHVNTLIRRITPIRQFAKYLNSVGVEAYVVPSGIPAKGIRYIPHIYTKQELKAFFFALDQCEYNQNSPARHLVVPVIFRVLYCCGLRSSELPS</sequence>
<keyword evidence="2" id="KW-1185">Reference proteome</keyword>
<reference evidence="1 2" key="1">
    <citation type="submission" date="2022-12" db="EMBL/GenBank/DDBJ databases">
        <title>Draft genome sequence of Paenibacillus sp. dW9.</title>
        <authorList>
            <person name="Choi E.-W."/>
            <person name="Kim D.-U."/>
        </authorList>
    </citation>
    <scope>NUCLEOTIDE SEQUENCE [LARGE SCALE GENOMIC DNA]</scope>
    <source>
        <strain evidence="2">dW9</strain>
    </source>
</reference>
<proteinExistence type="predicted"/>
<dbReference type="InterPro" id="IPR011010">
    <property type="entry name" value="DNA_brk_join_enz"/>
</dbReference>
<evidence type="ECO:0000313" key="2">
    <source>
        <dbReference type="Proteomes" id="UP001527882"/>
    </source>
</evidence>